<dbReference type="Pfam" id="PF03745">
    <property type="entry name" value="DUF309"/>
    <property type="match status" value="1"/>
</dbReference>
<dbReference type="SUPFAM" id="SSF140663">
    <property type="entry name" value="TTHA0068-like"/>
    <property type="match status" value="1"/>
</dbReference>
<keyword evidence="2" id="KW-1185">Reference proteome</keyword>
<reference evidence="1 2" key="1">
    <citation type="journal article" date="1995" name="DNA Res.">
        <title>Sequence analysis of the genome of the unicellular cyanobacterium Synechocystis sp. strain PCC6803. I. Sequence features in the 1 Mb region from map positions 64% to 92% of the genome.</title>
        <authorList>
            <person name="Kaneko T."/>
            <person name="Tanaka A."/>
            <person name="Sato S."/>
            <person name="Kotani H."/>
            <person name="Sazuka T."/>
            <person name="Miyajima N."/>
            <person name="Sugiura M."/>
            <person name="Tabata S."/>
        </authorList>
    </citation>
    <scope>NUCLEOTIDE SEQUENCE [LARGE SCALE GENOMIC DNA]</scope>
    <source>
        <strain evidence="2">ATCC 27184 / PCC 6803 / Kazusa</strain>
    </source>
</reference>
<name>P74353_SYNY3</name>
<dbReference type="eggNOG" id="COG1547">
    <property type="taxonomic scope" value="Bacteria"/>
</dbReference>
<dbReference type="EnsemblBacteria" id="BAA18448">
    <property type="protein sequence ID" value="BAA18448"/>
    <property type="gene ID" value="BAA18448"/>
</dbReference>
<dbReference type="KEGG" id="syn:slr1636"/>
<dbReference type="Proteomes" id="UP000001425">
    <property type="component" value="Chromosome"/>
</dbReference>
<dbReference type="AlphaFoldDB" id="P74353"/>
<gene>
    <name evidence="1" type="ordered locus">slr1636</name>
</gene>
<dbReference type="Gene3D" id="1.10.3450.10">
    <property type="entry name" value="TTHA0068-like"/>
    <property type="match status" value="1"/>
</dbReference>
<sequence>MMNLLCYRIILSIFRSYISAIQRFWAIAIRKSKKAETGWKKNPQNTLPSLAENYLGSIPTDLILTLPSIDISTVHPLTMDENIGLSLGIEQFNRQDFYACHNTLEAVWLEANPTEKNFYQGILQIAVAHYHLGNHNWRGAVTLLGEGIRRLKGFRPDHREVDIESLFRSSVLLLENLQTITPENLPQWLESAAAEQLTPQIEIKSK</sequence>
<reference evidence="1 2" key="2">
    <citation type="journal article" date="1996" name="DNA Res.">
        <title>Sequence analysis of the genome of the unicellular cyanobacterium Synechocystis sp. strain PCC6803. II. Sequence determination of the entire genome and assignment of potential protein-coding regions.</title>
        <authorList>
            <person name="Kaneko T."/>
            <person name="Sato S."/>
            <person name="Kotani H."/>
            <person name="Tanaka A."/>
            <person name="Asamizu E."/>
            <person name="Nakamura Y."/>
            <person name="Miyajima N."/>
            <person name="Hirosawa M."/>
            <person name="Sugiura M."/>
            <person name="Sasamoto S."/>
            <person name="Kimura T."/>
            <person name="Hosouchi T."/>
            <person name="Matsuno A."/>
            <person name="Muraki A."/>
            <person name="Nakazaki N."/>
            <person name="Naruo K."/>
            <person name="Okumura S."/>
            <person name="Shimpo S."/>
            <person name="Takeuchi C."/>
            <person name="Wada T."/>
            <person name="Watanabe A."/>
            <person name="Yamada M."/>
            <person name="Yasuda M."/>
            <person name="Tabata S."/>
        </authorList>
    </citation>
    <scope>NUCLEOTIDE SEQUENCE [LARGE SCALE GENOMIC DNA]</scope>
    <source>
        <strain evidence="2">ATCC 27184 / PCC 6803 / Kazusa</strain>
    </source>
</reference>
<protein>
    <submittedName>
        <fullName evidence="1">Slr1636 protein</fullName>
    </submittedName>
</protein>
<dbReference type="InParanoid" id="P74353"/>
<evidence type="ECO:0000313" key="1">
    <source>
        <dbReference type="EMBL" id="BAA18448.1"/>
    </source>
</evidence>
<dbReference type="STRING" id="1148.gene:10499324"/>
<dbReference type="InterPro" id="IPR023203">
    <property type="entry name" value="TTHA0068_sf"/>
</dbReference>
<dbReference type="IntAct" id="P74353">
    <property type="interactions" value="10"/>
</dbReference>
<accession>P74353</accession>
<organism evidence="1 2">
    <name type="scientific">Synechocystis sp. (strain ATCC 27184 / PCC 6803 / Kazusa)</name>
    <dbReference type="NCBI Taxonomy" id="1111708"/>
    <lineage>
        <taxon>Bacteria</taxon>
        <taxon>Bacillati</taxon>
        <taxon>Cyanobacteriota</taxon>
        <taxon>Cyanophyceae</taxon>
        <taxon>Synechococcales</taxon>
        <taxon>Merismopediaceae</taxon>
        <taxon>Synechocystis</taxon>
    </lineage>
</organism>
<dbReference type="PANTHER" id="PTHR34796:SF1">
    <property type="entry name" value="EXPRESSED PROTEIN"/>
    <property type="match status" value="1"/>
</dbReference>
<dbReference type="PIR" id="S76189">
    <property type="entry name" value="S76189"/>
</dbReference>
<dbReference type="PaxDb" id="1148-1653535"/>
<proteinExistence type="predicted"/>
<dbReference type="InterPro" id="IPR005500">
    <property type="entry name" value="DUF309"/>
</dbReference>
<dbReference type="PANTHER" id="PTHR34796">
    <property type="entry name" value="EXPRESSED PROTEIN"/>
    <property type="match status" value="1"/>
</dbReference>
<evidence type="ECO:0000313" key="2">
    <source>
        <dbReference type="Proteomes" id="UP000001425"/>
    </source>
</evidence>
<dbReference type="EMBL" id="BA000022">
    <property type="protein sequence ID" value="BAA18448.1"/>
    <property type="molecule type" value="Genomic_DNA"/>
</dbReference>